<evidence type="ECO:0000256" key="1">
    <source>
        <dbReference type="SAM" id="MobiDB-lite"/>
    </source>
</evidence>
<feature type="region of interest" description="Disordered" evidence="1">
    <location>
        <begin position="1"/>
        <end position="22"/>
    </location>
</feature>
<dbReference type="EMBL" id="JH688047">
    <property type="protein sequence ID" value="EJD33925.1"/>
    <property type="molecule type" value="Genomic_DNA"/>
</dbReference>
<feature type="compositionally biased region" description="Low complexity" evidence="1">
    <location>
        <begin position="1"/>
        <end position="18"/>
    </location>
</feature>
<keyword evidence="3" id="KW-1185">Reference proteome</keyword>
<dbReference type="KEGG" id="adl:AURDEDRAFT_177010"/>
<accession>J0WNG8</accession>
<sequence>MLPAPSLFNASSSRSNAAGRVEKPDDGFVRLCRTAQRLAATFPVVLEQDDLSLHTIDDVDVAYSIVERAIDPDDDSANPDPDLPVPAETVLRIIRRSHRLAGLQPEFAKDDLPPDRGRGMQQQQNKPARRRSLSEGPLPPRKVARSAGLPDRPADVTYQREERPQLAAGLLHRACAEPFLAVDVAGWRARSPALGGIDACSSPPSLCSPPPASSPPPSSPPEHSIPPPSEPPVGGPDAIVRSSKPIGVIAAASAEADLWSYHFADLRPRT</sequence>
<dbReference type="AlphaFoldDB" id="J0WNG8"/>
<dbReference type="InParanoid" id="J0WNG8"/>
<feature type="compositionally biased region" description="Basic and acidic residues" evidence="1">
    <location>
        <begin position="107"/>
        <end position="118"/>
    </location>
</feature>
<feature type="region of interest" description="Disordered" evidence="1">
    <location>
        <begin position="104"/>
        <end position="158"/>
    </location>
</feature>
<organism evidence="2 3">
    <name type="scientific">Auricularia subglabra (strain TFB-10046 / SS5)</name>
    <name type="common">White-rot fungus</name>
    <name type="synonym">Auricularia delicata (strain TFB10046)</name>
    <dbReference type="NCBI Taxonomy" id="717982"/>
    <lineage>
        <taxon>Eukaryota</taxon>
        <taxon>Fungi</taxon>
        <taxon>Dikarya</taxon>
        <taxon>Basidiomycota</taxon>
        <taxon>Agaricomycotina</taxon>
        <taxon>Agaricomycetes</taxon>
        <taxon>Auriculariales</taxon>
        <taxon>Auriculariaceae</taxon>
        <taxon>Auricularia</taxon>
    </lineage>
</organism>
<reference evidence="3" key="1">
    <citation type="journal article" date="2012" name="Science">
        <title>The Paleozoic origin of enzymatic lignin decomposition reconstructed from 31 fungal genomes.</title>
        <authorList>
            <person name="Floudas D."/>
            <person name="Binder M."/>
            <person name="Riley R."/>
            <person name="Barry K."/>
            <person name="Blanchette R.A."/>
            <person name="Henrissat B."/>
            <person name="Martinez A.T."/>
            <person name="Otillar R."/>
            <person name="Spatafora J.W."/>
            <person name="Yadav J.S."/>
            <person name="Aerts A."/>
            <person name="Benoit I."/>
            <person name="Boyd A."/>
            <person name="Carlson A."/>
            <person name="Copeland A."/>
            <person name="Coutinho P.M."/>
            <person name="de Vries R.P."/>
            <person name="Ferreira P."/>
            <person name="Findley K."/>
            <person name="Foster B."/>
            <person name="Gaskell J."/>
            <person name="Glotzer D."/>
            <person name="Gorecki P."/>
            <person name="Heitman J."/>
            <person name="Hesse C."/>
            <person name="Hori C."/>
            <person name="Igarashi K."/>
            <person name="Jurgens J.A."/>
            <person name="Kallen N."/>
            <person name="Kersten P."/>
            <person name="Kohler A."/>
            <person name="Kuees U."/>
            <person name="Kumar T.K.A."/>
            <person name="Kuo A."/>
            <person name="LaButti K."/>
            <person name="Larrondo L.F."/>
            <person name="Lindquist E."/>
            <person name="Ling A."/>
            <person name="Lombard V."/>
            <person name="Lucas S."/>
            <person name="Lundell T."/>
            <person name="Martin R."/>
            <person name="McLaughlin D.J."/>
            <person name="Morgenstern I."/>
            <person name="Morin E."/>
            <person name="Murat C."/>
            <person name="Nagy L.G."/>
            <person name="Nolan M."/>
            <person name="Ohm R.A."/>
            <person name="Patyshakuliyeva A."/>
            <person name="Rokas A."/>
            <person name="Ruiz-Duenas F.J."/>
            <person name="Sabat G."/>
            <person name="Salamov A."/>
            <person name="Samejima M."/>
            <person name="Schmutz J."/>
            <person name="Slot J.C."/>
            <person name="St John F."/>
            <person name="Stenlid J."/>
            <person name="Sun H."/>
            <person name="Sun S."/>
            <person name="Syed K."/>
            <person name="Tsang A."/>
            <person name="Wiebenga A."/>
            <person name="Young D."/>
            <person name="Pisabarro A."/>
            <person name="Eastwood D.C."/>
            <person name="Martin F."/>
            <person name="Cullen D."/>
            <person name="Grigoriev I.V."/>
            <person name="Hibbett D.S."/>
        </authorList>
    </citation>
    <scope>NUCLEOTIDE SEQUENCE [LARGE SCALE GENOMIC DNA]</scope>
    <source>
        <strain evidence="3">TFB10046</strain>
    </source>
</reference>
<name>J0WNG8_AURST</name>
<protein>
    <submittedName>
        <fullName evidence="2">Uncharacterized protein</fullName>
    </submittedName>
</protein>
<evidence type="ECO:0000313" key="2">
    <source>
        <dbReference type="EMBL" id="EJD33925.1"/>
    </source>
</evidence>
<dbReference type="Proteomes" id="UP000006514">
    <property type="component" value="Unassembled WGS sequence"/>
</dbReference>
<gene>
    <name evidence="2" type="ORF">AURDEDRAFT_177010</name>
</gene>
<proteinExistence type="predicted"/>
<evidence type="ECO:0000313" key="3">
    <source>
        <dbReference type="Proteomes" id="UP000006514"/>
    </source>
</evidence>
<feature type="region of interest" description="Disordered" evidence="1">
    <location>
        <begin position="201"/>
        <end position="240"/>
    </location>
</feature>
<feature type="compositionally biased region" description="Pro residues" evidence="1">
    <location>
        <begin position="206"/>
        <end position="234"/>
    </location>
</feature>